<accession>A0ACB9QXV1</accession>
<proteinExistence type="predicted"/>
<protein>
    <submittedName>
        <fullName evidence="1">Uncharacterized protein</fullName>
    </submittedName>
</protein>
<reference evidence="2" key="1">
    <citation type="journal article" date="2023" name="Front. Plant Sci.">
        <title>Chromosomal-level genome assembly of Melastoma candidum provides insights into trichome evolution.</title>
        <authorList>
            <person name="Zhong Y."/>
            <person name="Wu W."/>
            <person name="Sun C."/>
            <person name="Zou P."/>
            <person name="Liu Y."/>
            <person name="Dai S."/>
            <person name="Zhou R."/>
        </authorList>
    </citation>
    <scope>NUCLEOTIDE SEQUENCE [LARGE SCALE GENOMIC DNA]</scope>
</reference>
<dbReference type="Proteomes" id="UP001057402">
    <property type="component" value="Chromosome 5"/>
</dbReference>
<gene>
    <name evidence="1" type="ORF">MLD38_019529</name>
</gene>
<evidence type="ECO:0000313" key="2">
    <source>
        <dbReference type="Proteomes" id="UP001057402"/>
    </source>
</evidence>
<comment type="caution">
    <text evidence="1">The sequence shown here is derived from an EMBL/GenBank/DDBJ whole genome shotgun (WGS) entry which is preliminary data.</text>
</comment>
<organism evidence="1 2">
    <name type="scientific">Melastoma candidum</name>
    <dbReference type="NCBI Taxonomy" id="119954"/>
    <lineage>
        <taxon>Eukaryota</taxon>
        <taxon>Viridiplantae</taxon>
        <taxon>Streptophyta</taxon>
        <taxon>Embryophyta</taxon>
        <taxon>Tracheophyta</taxon>
        <taxon>Spermatophyta</taxon>
        <taxon>Magnoliopsida</taxon>
        <taxon>eudicotyledons</taxon>
        <taxon>Gunneridae</taxon>
        <taxon>Pentapetalae</taxon>
        <taxon>rosids</taxon>
        <taxon>malvids</taxon>
        <taxon>Myrtales</taxon>
        <taxon>Melastomataceae</taxon>
        <taxon>Melastomatoideae</taxon>
        <taxon>Melastomateae</taxon>
        <taxon>Melastoma</taxon>
    </lineage>
</organism>
<name>A0ACB9QXV1_9MYRT</name>
<evidence type="ECO:0000313" key="1">
    <source>
        <dbReference type="EMBL" id="KAI4371270.1"/>
    </source>
</evidence>
<dbReference type="EMBL" id="CM042884">
    <property type="protein sequence ID" value="KAI4371270.1"/>
    <property type="molecule type" value="Genomic_DNA"/>
</dbReference>
<keyword evidence="2" id="KW-1185">Reference proteome</keyword>
<sequence length="260" mass="28028">MRIRKRQVPLPLSSLSPIPLSDPLFLLPSPNSNSNSKPPPPQIDPRVRLPSDDFPEGSNYHSRGPNNATAEKALAGTSSPAAEAVKRRSSSSNDDDYDDDDDKEYKWDVKMKGSSLGNNGGKRRGRGGVGVGGGGGGNAEGTRCSRVNGRGWRCGQLTLVGYSLCEHHLGKGRLRSMANVRGRSTIGTMETLRNEKEKPQKPPEPSLISGMREGDTFPGKNEEEDDEKEEDSTSTGPRKKARSMSSLLGQDNNDASISLP</sequence>